<keyword evidence="1" id="KW-0472">Membrane</keyword>
<reference evidence="2 3" key="1">
    <citation type="submission" date="2015-03" db="EMBL/GenBank/DDBJ databases">
        <title>Genome sequence of Tenacibaculum sp. S2-2, isolated from intestinal microbiota of sea cucumber, Apostichopus japonicas.</title>
        <authorList>
            <person name="Shao Z."/>
            <person name="Wang L."/>
            <person name="Li X."/>
        </authorList>
    </citation>
    <scope>NUCLEOTIDE SEQUENCE [LARGE SCALE GENOMIC DNA]</scope>
    <source>
        <strain evidence="2 3">S2-2</strain>
    </source>
</reference>
<dbReference type="InParanoid" id="A0A1Y2PBY7"/>
<evidence type="ECO:0008006" key="4">
    <source>
        <dbReference type="Google" id="ProtNLM"/>
    </source>
</evidence>
<dbReference type="AlphaFoldDB" id="A0A1Y2PBY7"/>
<dbReference type="OrthoDB" id="329514at2"/>
<gene>
    <name evidence="2" type="ORF">WH52_12685</name>
</gene>
<feature type="transmembrane region" description="Helical" evidence="1">
    <location>
        <begin position="6"/>
        <end position="28"/>
    </location>
</feature>
<protein>
    <recommendedName>
        <fullName evidence="4">50S ribosomal protein L27</fullName>
    </recommendedName>
</protein>
<organism evidence="2 3">
    <name type="scientific">Tenacibaculum holothuriorum</name>
    <dbReference type="NCBI Taxonomy" id="1635173"/>
    <lineage>
        <taxon>Bacteria</taxon>
        <taxon>Pseudomonadati</taxon>
        <taxon>Bacteroidota</taxon>
        <taxon>Flavobacteriia</taxon>
        <taxon>Flavobacteriales</taxon>
        <taxon>Flavobacteriaceae</taxon>
        <taxon>Tenacibaculum</taxon>
    </lineage>
</organism>
<feature type="transmembrane region" description="Helical" evidence="1">
    <location>
        <begin position="116"/>
        <end position="136"/>
    </location>
</feature>
<evidence type="ECO:0000256" key="1">
    <source>
        <dbReference type="SAM" id="Phobius"/>
    </source>
</evidence>
<sequence length="141" mass="16134">MKTLHSYWAYIVLAVLVFTVINAIIGLTQKKEFTHKDFRLGLFALITAHIQLLIGLGWYFMSPWYKALKANGSEVMGEPAARLLAIEHPIMMIVAIVLITIGWSKHKKVVKSESKFKTFAIFYGLALLLILARIPWNNWFN</sequence>
<feature type="transmembrane region" description="Helical" evidence="1">
    <location>
        <begin position="40"/>
        <end position="61"/>
    </location>
</feature>
<evidence type="ECO:0000313" key="3">
    <source>
        <dbReference type="Proteomes" id="UP000194221"/>
    </source>
</evidence>
<keyword evidence="1" id="KW-1133">Transmembrane helix</keyword>
<name>A0A1Y2PBY7_9FLAO</name>
<keyword evidence="1" id="KW-0812">Transmembrane</keyword>
<comment type="caution">
    <text evidence="2">The sequence shown here is derived from an EMBL/GenBank/DDBJ whole genome shotgun (WGS) entry which is preliminary data.</text>
</comment>
<proteinExistence type="predicted"/>
<keyword evidence="3" id="KW-1185">Reference proteome</keyword>
<evidence type="ECO:0000313" key="2">
    <source>
        <dbReference type="EMBL" id="OSY87198.1"/>
    </source>
</evidence>
<dbReference type="Proteomes" id="UP000194221">
    <property type="component" value="Unassembled WGS sequence"/>
</dbReference>
<feature type="transmembrane region" description="Helical" evidence="1">
    <location>
        <begin position="81"/>
        <end position="104"/>
    </location>
</feature>
<dbReference type="STRING" id="1635173.WH52_12685"/>
<dbReference type="EMBL" id="LAPZ01000014">
    <property type="protein sequence ID" value="OSY87198.1"/>
    <property type="molecule type" value="Genomic_DNA"/>
</dbReference>
<accession>A0A1Y2PBY7</accession>